<name>A0A8S3XBR4_PARAO</name>
<feature type="compositionally biased region" description="Low complexity" evidence="2">
    <location>
        <begin position="54"/>
        <end position="64"/>
    </location>
</feature>
<dbReference type="OrthoDB" id="6433782at2759"/>
<protein>
    <submittedName>
        <fullName evidence="4">(apollo) hypothetical protein</fullName>
    </submittedName>
</protein>
<feature type="compositionally biased region" description="Acidic residues" evidence="2">
    <location>
        <begin position="16"/>
        <end position="26"/>
    </location>
</feature>
<feature type="region of interest" description="Disordered" evidence="2">
    <location>
        <begin position="149"/>
        <end position="177"/>
    </location>
</feature>
<feature type="region of interest" description="Disordered" evidence="2">
    <location>
        <begin position="1"/>
        <end position="86"/>
    </location>
</feature>
<reference evidence="4" key="1">
    <citation type="submission" date="2021-04" db="EMBL/GenBank/DDBJ databases">
        <authorList>
            <person name="Tunstrom K."/>
        </authorList>
    </citation>
    <scope>NUCLEOTIDE SEQUENCE</scope>
</reference>
<proteinExistence type="predicted"/>
<comment type="subcellular location">
    <subcellularLocation>
        <location evidence="1">Nucleus</location>
    </subcellularLocation>
</comment>
<evidence type="ECO:0000256" key="2">
    <source>
        <dbReference type="SAM" id="MobiDB-lite"/>
    </source>
</evidence>
<dbReference type="InterPro" id="IPR004210">
    <property type="entry name" value="BESS_motif"/>
</dbReference>
<evidence type="ECO:0000313" key="4">
    <source>
        <dbReference type="EMBL" id="CAG5016038.1"/>
    </source>
</evidence>
<evidence type="ECO:0000313" key="5">
    <source>
        <dbReference type="Proteomes" id="UP000691718"/>
    </source>
</evidence>
<gene>
    <name evidence="4" type="ORF">PAPOLLO_LOCUS16464</name>
</gene>
<keyword evidence="5" id="KW-1185">Reference proteome</keyword>
<feature type="compositionally biased region" description="Polar residues" evidence="2">
    <location>
        <begin position="27"/>
        <end position="41"/>
    </location>
</feature>
<dbReference type="PROSITE" id="PS51031">
    <property type="entry name" value="BESS"/>
    <property type="match status" value="1"/>
</dbReference>
<feature type="domain" description="BESS" evidence="3">
    <location>
        <begin position="102"/>
        <end position="141"/>
    </location>
</feature>
<accession>A0A8S3XBR4</accession>
<dbReference type="GO" id="GO:0003677">
    <property type="term" value="F:DNA binding"/>
    <property type="evidence" value="ECO:0007669"/>
    <property type="project" value="InterPro"/>
</dbReference>
<dbReference type="EMBL" id="CAJQZP010001094">
    <property type="protein sequence ID" value="CAG5016038.1"/>
    <property type="molecule type" value="Genomic_DNA"/>
</dbReference>
<feature type="compositionally biased region" description="Low complexity" evidence="2">
    <location>
        <begin position="149"/>
        <end position="162"/>
    </location>
</feature>
<evidence type="ECO:0000256" key="1">
    <source>
        <dbReference type="PROSITE-ProRule" id="PRU00371"/>
    </source>
</evidence>
<dbReference type="Proteomes" id="UP000691718">
    <property type="component" value="Unassembled WGS sequence"/>
</dbReference>
<organism evidence="4 5">
    <name type="scientific">Parnassius apollo</name>
    <name type="common">Apollo butterfly</name>
    <name type="synonym">Papilio apollo</name>
    <dbReference type="NCBI Taxonomy" id="110799"/>
    <lineage>
        <taxon>Eukaryota</taxon>
        <taxon>Metazoa</taxon>
        <taxon>Ecdysozoa</taxon>
        <taxon>Arthropoda</taxon>
        <taxon>Hexapoda</taxon>
        <taxon>Insecta</taxon>
        <taxon>Pterygota</taxon>
        <taxon>Neoptera</taxon>
        <taxon>Endopterygota</taxon>
        <taxon>Lepidoptera</taxon>
        <taxon>Glossata</taxon>
        <taxon>Ditrysia</taxon>
        <taxon>Papilionoidea</taxon>
        <taxon>Papilionidae</taxon>
        <taxon>Parnassiinae</taxon>
        <taxon>Parnassini</taxon>
        <taxon>Parnassius</taxon>
        <taxon>Parnassius</taxon>
    </lineage>
</organism>
<keyword evidence="1" id="KW-0539">Nucleus</keyword>
<dbReference type="GO" id="GO:0005634">
    <property type="term" value="C:nucleus"/>
    <property type="evidence" value="ECO:0007669"/>
    <property type="project" value="UniProtKB-SubCell"/>
</dbReference>
<comment type="caution">
    <text evidence="4">The sequence shown here is derived from an EMBL/GenBank/DDBJ whole genome shotgun (WGS) entry which is preliminary data.</text>
</comment>
<dbReference type="AlphaFoldDB" id="A0A8S3XBR4"/>
<sequence length="177" mass="19740">MKERPTICPIPTIPAFDDDNANEEENIAQSPEVGQQTTDTPPSTPEVRQQMAGTLLTTPSPTTTENYPQPKRTKRGQKQTEETPSTVLMKYIIDSKKNTPPPDDIEQFMAGITTTLRSFPPRDRAIAKAKIFEIVSRMEIDILSRLSTSNSMVSTPSSYNSNYAENSPMPDTMQDFP</sequence>
<evidence type="ECO:0000259" key="3">
    <source>
        <dbReference type="PROSITE" id="PS51031"/>
    </source>
</evidence>